<dbReference type="RefSeq" id="WP_148606410.1">
    <property type="nucleotide sequence ID" value="NZ_RXYB01000039.1"/>
</dbReference>
<dbReference type="InterPro" id="IPR014998">
    <property type="entry name" value="DUF1848"/>
</dbReference>
<dbReference type="EMBL" id="WJBB01000037">
    <property type="protein sequence ID" value="MBC3798586.1"/>
    <property type="molecule type" value="Genomic_DNA"/>
</dbReference>
<comment type="caution">
    <text evidence="1">The sequence shown here is derived from an EMBL/GenBank/DDBJ whole genome shotgun (WGS) entry which is preliminary data.</text>
</comment>
<evidence type="ECO:0000313" key="1">
    <source>
        <dbReference type="EMBL" id="MBC3798586.1"/>
    </source>
</evidence>
<sequence>MILSVSRRTDIPSYYSEWIYNRIKEGFLYVRNPMNSHQISKIDLSPEIVDCIVFWTKNPEPMIARLAEIEKYKYYFQFTITSYGSDIEKNLSNNKNEILQTFKKLSKKIGKEKVIWRYDPIFISNKHTYDYHIKAFSEMVQMLSGYTEKVVISFVDIYKKTRINMSKIQMMIIDDSLMMKFALGLSKIAAKNNMIIETCAENIDLSEYGIENGHCIDKNLIKRIVGCQINVGKDKNQRHECGCVESIEVGAYNTCLNGCKYCYANLNNEKVLANYNRYDSFSPLLCSKVTELDKITARKVKSIKVKNQQLNFLSK</sequence>
<dbReference type="Pfam" id="PF08902">
    <property type="entry name" value="DUF1848"/>
    <property type="match status" value="1"/>
</dbReference>
<evidence type="ECO:0000313" key="2">
    <source>
        <dbReference type="Proteomes" id="UP000653358"/>
    </source>
</evidence>
<proteinExistence type="predicted"/>
<name>A0ABR6WQ61_9FIRM</name>
<accession>A0ABR6WQ61</accession>
<reference evidence="1 2" key="1">
    <citation type="journal article" date="2020" name="mSystems">
        <title>Defining Genomic and Predicted Metabolic Features of the Acetobacterium Genus.</title>
        <authorList>
            <person name="Ross D.E."/>
            <person name="Marshall C.W."/>
            <person name="Gulliver D."/>
            <person name="May H.D."/>
            <person name="Norman R.S."/>
        </authorList>
    </citation>
    <scope>NUCLEOTIDE SEQUENCE [LARGE SCALE GENOMIC DNA]</scope>
    <source>
        <strain evidence="1 2">DSM 9173</strain>
    </source>
</reference>
<dbReference type="Proteomes" id="UP000653358">
    <property type="component" value="Unassembled WGS sequence"/>
</dbReference>
<gene>
    <name evidence="1" type="ORF">GH807_16310</name>
</gene>
<protein>
    <submittedName>
        <fullName evidence="1">DUF1848 family protein</fullName>
    </submittedName>
</protein>
<keyword evidence="2" id="KW-1185">Reference proteome</keyword>
<organism evidence="1 2">
    <name type="scientific">Acetobacterium tundrae</name>
    <dbReference type="NCBI Taxonomy" id="132932"/>
    <lineage>
        <taxon>Bacteria</taxon>
        <taxon>Bacillati</taxon>
        <taxon>Bacillota</taxon>
        <taxon>Clostridia</taxon>
        <taxon>Eubacteriales</taxon>
        <taxon>Eubacteriaceae</taxon>
        <taxon>Acetobacterium</taxon>
    </lineage>
</organism>